<dbReference type="Gene3D" id="1.20.58.100">
    <property type="entry name" value="Fumarate reductase/succinate dehydrogenase flavoprotein-like, C-terminal domain"/>
    <property type="match status" value="1"/>
</dbReference>
<dbReference type="InterPro" id="IPR011281">
    <property type="entry name" value="Succ_DH_flav_su_fwd"/>
</dbReference>
<dbReference type="RefSeq" id="WP_126578496.1">
    <property type="nucleotide sequence ID" value="NZ_BIFR01000001.1"/>
</dbReference>
<dbReference type="NCBIfam" id="TIGR01816">
    <property type="entry name" value="sdhA_forward"/>
    <property type="match status" value="1"/>
</dbReference>
<dbReference type="SUPFAM" id="SSF46977">
    <property type="entry name" value="Succinate dehydrogenase/fumarate reductase flavoprotein C-terminal domain"/>
    <property type="match status" value="1"/>
</dbReference>
<dbReference type="SUPFAM" id="SSF51905">
    <property type="entry name" value="FAD/NAD(P)-binding domain"/>
    <property type="match status" value="1"/>
</dbReference>
<dbReference type="Proteomes" id="UP000287352">
    <property type="component" value="Unassembled WGS sequence"/>
</dbReference>
<dbReference type="Pfam" id="PF02910">
    <property type="entry name" value="Succ_DH_flav_C"/>
    <property type="match status" value="1"/>
</dbReference>
<dbReference type="InterPro" id="IPR037099">
    <property type="entry name" value="Fum_R/Succ_DH_flav-like_C_sf"/>
</dbReference>
<comment type="similarity">
    <text evidence="3 18">Belongs to the FAD-dependent oxidoreductase 2 family. FRD/SDH subfamily.</text>
</comment>
<dbReference type="EMBL" id="BIFR01000001">
    <property type="protein sequence ID" value="GCE10936.1"/>
    <property type="molecule type" value="Genomic_DNA"/>
</dbReference>
<dbReference type="Pfam" id="PF00890">
    <property type="entry name" value="FAD_binding_2"/>
    <property type="match status" value="1"/>
</dbReference>
<keyword evidence="18" id="KW-0816">Tricarboxylic acid cycle</keyword>
<feature type="binding site" evidence="16">
    <location>
        <begin position="393"/>
        <end position="394"/>
    </location>
    <ligand>
        <name>FAD</name>
        <dbReference type="ChEBI" id="CHEBI:57692"/>
    </ligand>
</feature>
<evidence type="ECO:0000256" key="2">
    <source>
        <dbReference type="ARBA" id="ARBA00004894"/>
    </source>
</evidence>
<evidence type="ECO:0000256" key="6">
    <source>
        <dbReference type="ARBA" id="ARBA00022448"/>
    </source>
</evidence>
<evidence type="ECO:0000256" key="10">
    <source>
        <dbReference type="ARBA" id="ARBA00023002"/>
    </source>
</evidence>
<organism evidence="21 22">
    <name type="scientific">Tengunoibacter tsumagoiensis</name>
    <dbReference type="NCBI Taxonomy" id="2014871"/>
    <lineage>
        <taxon>Bacteria</taxon>
        <taxon>Bacillati</taxon>
        <taxon>Chloroflexota</taxon>
        <taxon>Ktedonobacteria</taxon>
        <taxon>Ktedonobacterales</taxon>
        <taxon>Dictyobacteraceae</taxon>
        <taxon>Tengunoibacter</taxon>
    </lineage>
</organism>
<feature type="modified residue" description="Tele-8alpha-FAD histidine" evidence="17">
    <location>
        <position position="40"/>
    </location>
</feature>
<feature type="binding site" evidence="15">
    <location>
        <position position="236"/>
    </location>
    <ligand>
        <name>substrate</name>
    </ligand>
</feature>
<dbReference type="AlphaFoldDB" id="A0A401ZVV7"/>
<evidence type="ECO:0000256" key="3">
    <source>
        <dbReference type="ARBA" id="ARBA00008040"/>
    </source>
</evidence>
<evidence type="ECO:0000256" key="17">
    <source>
        <dbReference type="PIRSR" id="PIRSR611281-4"/>
    </source>
</evidence>
<keyword evidence="7 16" id="KW-0285">Flavoprotein</keyword>
<keyword evidence="8 16" id="KW-0274">FAD</keyword>
<evidence type="ECO:0000256" key="13">
    <source>
        <dbReference type="NCBIfam" id="TIGR01816"/>
    </source>
</evidence>
<evidence type="ECO:0000256" key="1">
    <source>
        <dbReference type="ARBA" id="ARBA00004170"/>
    </source>
</evidence>
<comment type="caution">
    <text evidence="21">The sequence shown here is derived from an EMBL/GenBank/DDBJ whole genome shotgun (WGS) entry which is preliminary data.</text>
</comment>
<evidence type="ECO:0000259" key="19">
    <source>
        <dbReference type="Pfam" id="PF00890"/>
    </source>
</evidence>
<evidence type="ECO:0000313" key="22">
    <source>
        <dbReference type="Proteomes" id="UP000287352"/>
    </source>
</evidence>
<evidence type="ECO:0000256" key="7">
    <source>
        <dbReference type="ARBA" id="ARBA00022630"/>
    </source>
</evidence>
<keyword evidence="9 18" id="KW-0249">Electron transport</keyword>
<reference evidence="22" key="1">
    <citation type="submission" date="2018-12" db="EMBL/GenBank/DDBJ databases">
        <title>Tengunoibacter tsumagoiensis gen. nov., sp. nov., Dictyobacter kobayashii sp. nov., D. alpinus sp. nov., and D. joshuensis sp. nov. and description of Dictyobacteraceae fam. nov. within the order Ktedonobacterales isolated from Tengu-no-mugimeshi.</title>
        <authorList>
            <person name="Wang C.M."/>
            <person name="Zheng Y."/>
            <person name="Sakai Y."/>
            <person name="Toyoda A."/>
            <person name="Minakuchi Y."/>
            <person name="Abe K."/>
            <person name="Yokota A."/>
            <person name="Yabe S."/>
        </authorList>
    </citation>
    <scope>NUCLEOTIDE SEQUENCE [LARGE SCALE GENOMIC DNA]</scope>
    <source>
        <strain evidence="22">Uno3</strain>
    </source>
</reference>
<evidence type="ECO:0000256" key="15">
    <source>
        <dbReference type="PIRSR" id="PIRSR611281-2"/>
    </source>
</evidence>
<feature type="domain" description="FAD-dependent oxidoreductase 2 FAD-binding" evidence="19">
    <location>
        <begin position="6"/>
        <end position="394"/>
    </location>
</feature>
<dbReference type="GO" id="GO:0008177">
    <property type="term" value="F:succinate dehydrogenase (quinone) activity"/>
    <property type="evidence" value="ECO:0007669"/>
    <property type="project" value="UniProtKB-EC"/>
</dbReference>
<comment type="cofactor">
    <cofactor evidence="16">
        <name>FAD</name>
        <dbReference type="ChEBI" id="CHEBI:57692"/>
    </cofactor>
    <text evidence="16">Flavinylated by SdhE, about 5% flavinylation occurs in the absence of SdhE.</text>
</comment>
<evidence type="ECO:0000256" key="5">
    <source>
        <dbReference type="ARBA" id="ARBA00019965"/>
    </source>
</evidence>
<dbReference type="InterPro" id="IPR036188">
    <property type="entry name" value="FAD/NAD-bd_sf"/>
</dbReference>
<dbReference type="Gene3D" id="3.90.700.10">
    <property type="entry name" value="Succinate dehydrogenase/fumarate reductase flavoprotein, catalytic domain"/>
    <property type="match status" value="1"/>
</dbReference>
<comment type="subcellular location">
    <subcellularLocation>
        <location evidence="1">Membrane</location>
        <topology evidence="1">Peripheral membrane protein</topology>
    </subcellularLocation>
</comment>
<evidence type="ECO:0000256" key="11">
    <source>
        <dbReference type="ARBA" id="ARBA00023136"/>
    </source>
</evidence>
<evidence type="ECO:0000313" key="21">
    <source>
        <dbReference type="EMBL" id="GCE10936.1"/>
    </source>
</evidence>
<comment type="pathway">
    <text evidence="2 18">Carbohydrate metabolism; tricarboxylic acid cycle; fumarate from succinate (bacterial route): step 1/1.</text>
</comment>
<dbReference type="SUPFAM" id="SSF56425">
    <property type="entry name" value="Succinate dehydrogenase/fumarate reductase flavoprotein, catalytic domain"/>
    <property type="match status" value="1"/>
</dbReference>
<feature type="binding site" evidence="16">
    <location>
        <begin position="11"/>
        <end position="16"/>
    </location>
    <ligand>
        <name>FAD</name>
        <dbReference type="ChEBI" id="CHEBI:57692"/>
    </ligand>
</feature>
<sequence>MYHKFDVVIVGAGGAGLMAAMQLPNASVAVLTKVYPTRSHTGAAQGGVAAALGNQEEDHWKWHMYDTVKGGDYLVDQPAAEILAREAIDAVYELEHRGLPFNRTEDGRIDQRRFGGHTRNFGEGPVRRACYAADRTGHMILQTMYQNAVKNQVNFFNEFLVLDLLINDGVVCGVVALQIRTGEIHTFHGKAVLFATGGYGRAWRVTSNAFACMGDGMAIAYRRGIPLQDMEMYQFHPTGIYKVGVLLSEAARGEGGKILNGKGEYFMERYMPTLKDLAPRDIVSRCIVQEINDGNGVDGKDYVYLDVRHLGAKKIAEKLPDITDFARNYLGVEPITEPVPIQPTAHYAMGGIPTDIDARVVIDSQRTPLPGFYAAGEVACVSVHGANRLGTNSLVDLIVFGRRAGKHIASFIAENDHVTLPPQHEDYSRQLVDKLYSSTGGESAARIRSELQNEMNDNVFVERNERGLSHALDTIDGLRDAYQGIQLQDKGKNFNTELVEAIELGFLLECSEATIHGAKARKESRGAHYRLDYQKRDDVNWLKHTLAYKGTKAHDVRLEYKDVILIDDPIFKPKERKY</sequence>
<dbReference type="PRINTS" id="PR00368">
    <property type="entry name" value="FADPNR"/>
</dbReference>
<dbReference type="Gene3D" id="3.50.50.60">
    <property type="entry name" value="FAD/NAD(P)-binding domain"/>
    <property type="match status" value="1"/>
</dbReference>
<dbReference type="UniPathway" id="UPA00223">
    <property type="reaction ID" value="UER01005"/>
</dbReference>
<dbReference type="PANTHER" id="PTHR11632:SF51">
    <property type="entry name" value="SUCCINATE DEHYDROGENASE [UBIQUINONE] FLAVOPROTEIN SUBUNIT, MITOCHONDRIAL"/>
    <property type="match status" value="1"/>
</dbReference>
<dbReference type="GO" id="GO:0033765">
    <property type="term" value="F:steroid dehydrogenase activity, acting on the CH-CH group of donors"/>
    <property type="evidence" value="ECO:0007669"/>
    <property type="project" value="UniProtKB-ARBA"/>
</dbReference>
<keyword evidence="10 18" id="KW-0560">Oxidoreductase</keyword>
<dbReference type="GO" id="GO:0005886">
    <property type="term" value="C:plasma membrane"/>
    <property type="evidence" value="ECO:0007669"/>
    <property type="project" value="TreeGrafter"/>
</dbReference>
<gene>
    <name evidence="21" type="ORF">KTT_07950</name>
</gene>
<dbReference type="InterPro" id="IPR015939">
    <property type="entry name" value="Fum_Rdtase/Succ_DH_flav-like_C"/>
</dbReference>
<comment type="catalytic activity">
    <reaction evidence="12 18">
        <text>a quinone + succinate = fumarate + a quinol</text>
        <dbReference type="Rhea" id="RHEA:40523"/>
        <dbReference type="ChEBI" id="CHEBI:24646"/>
        <dbReference type="ChEBI" id="CHEBI:29806"/>
        <dbReference type="ChEBI" id="CHEBI:30031"/>
        <dbReference type="ChEBI" id="CHEBI:132124"/>
        <dbReference type="EC" id="1.3.5.1"/>
    </reaction>
</comment>
<name>A0A401ZVV7_9CHLR</name>
<dbReference type="FunFam" id="1.20.58.100:FF:000001">
    <property type="entry name" value="Succinate dehydrogenase flavoprotein subunit (SdhA)"/>
    <property type="match status" value="1"/>
</dbReference>
<feature type="active site" description="Proton acceptor" evidence="14">
    <location>
        <position position="280"/>
    </location>
</feature>
<keyword evidence="6 18" id="KW-0813">Transport</keyword>
<feature type="binding site" evidence="16">
    <location>
        <position position="377"/>
    </location>
    <ligand>
        <name>FAD</name>
        <dbReference type="ChEBI" id="CHEBI:57692"/>
    </ligand>
</feature>
<dbReference type="OrthoDB" id="9806724at2"/>
<protein>
    <recommendedName>
        <fullName evidence="5 13">Succinate dehydrogenase flavoprotein subunit</fullName>
        <ecNumber evidence="4 18">1.3.5.1</ecNumber>
    </recommendedName>
</protein>
<dbReference type="GO" id="GO:0006099">
    <property type="term" value="P:tricarboxylic acid cycle"/>
    <property type="evidence" value="ECO:0007669"/>
    <property type="project" value="UniProtKB-UniRule"/>
</dbReference>
<evidence type="ECO:0000259" key="20">
    <source>
        <dbReference type="Pfam" id="PF02910"/>
    </source>
</evidence>
<dbReference type="EC" id="1.3.5.1" evidence="4 18"/>
<dbReference type="InterPro" id="IPR014006">
    <property type="entry name" value="Succ_Dhase_FrdA_Gneg"/>
</dbReference>
<dbReference type="NCBIfam" id="TIGR01812">
    <property type="entry name" value="sdhA_frdA_Gneg"/>
    <property type="match status" value="1"/>
</dbReference>
<dbReference type="InterPro" id="IPR030664">
    <property type="entry name" value="SdhA/FrdA/AprA"/>
</dbReference>
<dbReference type="InterPro" id="IPR003953">
    <property type="entry name" value="FAD-dep_OxRdtase_2_FAD-bd"/>
</dbReference>
<evidence type="ECO:0000256" key="18">
    <source>
        <dbReference type="RuleBase" id="RU362051"/>
    </source>
</evidence>
<dbReference type="PANTHER" id="PTHR11632">
    <property type="entry name" value="SUCCINATE DEHYDROGENASE 2 FLAVOPROTEIN SUBUNIT"/>
    <property type="match status" value="1"/>
</dbReference>
<evidence type="ECO:0000256" key="16">
    <source>
        <dbReference type="PIRSR" id="PIRSR611281-3"/>
    </source>
</evidence>
<feature type="binding site" evidence="15">
    <location>
        <position position="388"/>
    </location>
    <ligand>
        <name>substrate</name>
    </ligand>
</feature>
<proteinExistence type="inferred from homology"/>
<dbReference type="InterPro" id="IPR003952">
    <property type="entry name" value="FRD_SDH_FAD_BS"/>
</dbReference>
<dbReference type="InterPro" id="IPR027477">
    <property type="entry name" value="Succ_DH/fumarate_Rdtase_cat_sf"/>
</dbReference>
<evidence type="ECO:0000256" key="12">
    <source>
        <dbReference type="ARBA" id="ARBA00049220"/>
    </source>
</evidence>
<accession>A0A401ZVV7</accession>
<dbReference type="PIRSF" id="PIRSF000171">
    <property type="entry name" value="SDHA_APRA_LASPO"/>
    <property type="match status" value="1"/>
</dbReference>
<evidence type="ECO:0000256" key="8">
    <source>
        <dbReference type="ARBA" id="ARBA00022827"/>
    </source>
</evidence>
<dbReference type="FunFam" id="3.90.700.10:FF:000001">
    <property type="entry name" value="Mitochondrial succinate dehydrogenase flavoprotein subunit"/>
    <property type="match status" value="1"/>
</dbReference>
<feature type="domain" description="Fumarate reductase/succinate dehydrogenase flavoprotein-like C-terminal" evidence="20">
    <location>
        <begin position="448"/>
        <end position="578"/>
    </location>
</feature>
<keyword evidence="22" id="KW-1185">Reference proteome</keyword>
<keyword evidence="11 18" id="KW-0472">Membrane</keyword>
<evidence type="ECO:0000256" key="14">
    <source>
        <dbReference type="PIRSR" id="PIRSR000171-1"/>
    </source>
</evidence>
<dbReference type="Gene3D" id="4.10.80.40">
    <property type="entry name" value="succinate dehydrogenase protein domain"/>
    <property type="match status" value="1"/>
</dbReference>
<evidence type="ECO:0000256" key="9">
    <source>
        <dbReference type="ARBA" id="ARBA00022982"/>
    </source>
</evidence>
<dbReference type="GO" id="GO:0009061">
    <property type="term" value="P:anaerobic respiration"/>
    <property type="evidence" value="ECO:0007669"/>
    <property type="project" value="TreeGrafter"/>
</dbReference>
<dbReference type="GO" id="GO:0050660">
    <property type="term" value="F:flavin adenine dinucleotide binding"/>
    <property type="evidence" value="ECO:0007669"/>
    <property type="project" value="UniProtKB-UniRule"/>
</dbReference>
<dbReference type="GO" id="GO:0022900">
    <property type="term" value="P:electron transport chain"/>
    <property type="evidence" value="ECO:0007669"/>
    <property type="project" value="UniProtKB-UniRule"/>
</dbReference>
<evidence type="ECO:0000256" key="4">
    <source>
        <dbReference type="ARBA" id="ARBA00012792"/>
    </source>
</evidence>
<dbReference type="GO" id="GO:0009055">
    <property type="term" value="F:electron transfer activity"/>
    <property type="evidence" value="ECO:0007669"/>
    <property type="project" value="TreeGrafter"/>
</dbReference>
<dbReference type="PROSITE" id="PS00504">
    <property type="entry name" value="FRD_SDH_FAD_BINDING"/>
    <property type="match status" value="1"/>
</dbReference>
<feature type="binding site" evidence="15">
    <location>
        <position position="248"/>
    </location>
    <ligand>
        <name>substrate</name>
    </ligand>
</feature>
<feature type="binding site" evidence="16">
    <location>
        <position position="215"/>
    </location>
    <ligand>
        <name>FAD</name>
        <dbReference type="ChEBI" id="CHEBI:57692"/>
    </ligand>
</feature>
<feature type="binding site" evidence="16">
    <location>
        <begin position="32"/>
        <end position="47"/>
    </location>
    <ligand>
        <name>FAD</name>
        <dbReference type="ChEBI" id="CHEBI:57692"/>
    </ligand>
</feature>
<feature type="binding site" evidence="15">
    <location>
        <position position="346"/>
    </location>
    <ligand>
        <name>substrate</name>
    </ligand>
</feature>